<dbReference type="EMBL" id="JBFXLU010000409">
    <property type="protein sequence ID" value="KAL2827119.1"/>
    <property type="molecule type" value="Genomic_DNA"/>
</dbReference>
<feature type="region of interest" description="Disordered" evidence="1">
    <location>
        <begin position="1"/>
        <end position="50"/>
    </location>
</feature>
<sequence>MTTSETREEIYTATGPEQDTYAHSGDDDDDNSSAASPDPTELEKQASFSKEHKLEVANAYRTAHRKGALRVRFVAPRPGETKVSTTISYIGEREAVEEESPATLHPSFEAYHKPANLIKLEEVVYFDCEAHPKYHSVYPGALTVHGYAWECWEFEEMLGPQIKADAGRSNDDDADKDEEPIPLSDVLFKQVVRRMSELAPAKEEAGKEAKLGLYAGASLGTDPEADKSDVIQFIGRAAMEEAEKRREKNIAGWDIVLDALFIALNRGEGILDCSTEPTLANEWVHLNPEDGHMGMCAFLRQMVISAEILRRLKSEKSEKNADGDEDGDRAVKGFRFDPKHLTMQTVSSLIVAQQWMANQEPRWTRGLPLAAEKPVSAVARKQADEAVKIADQLIELGVYAVAADTLTVAVEIDPANVEYRQTRGHALLRAAQAEEEVGNEAGAKAIYEQTVVEACRLTQYLEKDWLTWALYAKARIGWGGIKEGLRAWEHALELATEEDDKQIIKDNIVAARMEMAEELISASHIQDRHEQRLAVKAIDDWDFDLLGNVLRWCSTVYTRQEQGLIAFAESIKWPYIEEVRHRVTGLYDRMLDLKEDDILPCVHDWLHGLSVPGRWYADSLINALVSSSASLKSIGISTSGNLGLVLTSATYWRTTTTLGRVLAALPGVVSVNGWVGPCPPAKVNQGWRSVPQARWVDVPFLVPALAHRIIKTGDNDPVDFCENEEIDTYLAEIMDVSKWTIPGTPEHDPQRYAVKSINLKPSQSDQDKELDLVCDANITFEVHNPEPEEPMKNEKRQSLTKRLFRRDKKTSETIRYDVDLRVLSTFVVLPKCHTFGEAGHPVHNRELHLFQLKAWTPAHLVDDDTWKNAAVGDVIVINATGEGAEIMARAICCLRSLSAAVRKPGGPCFACSVKSARRLRILALIWCD</sequence>
<dbReference type="PANTHER" id="PTHR42345:SF2">
    <property type="entry name" value="HELICASE-LIKE PROTEIN"/>
    <property type="match status" value="1"/>
</dbReference>
<name>A0ABR4IH83_9EURO</name>
<organism evidence="2 3">
    <name type="scientific">Aspergillus pseudoustus</name>
    <dbReference type="NCBI Taxonomy" id="1810923"/>
    <lineage>
        <taxon>Eukaryota</taxon>
        <taxon>Fungi</taxon>
        <taxon>Dikarya</taxon>
        <taxon>Ascomycota</taxon>
        <taxon>Pezizomycotina</taxon>
        <taxon>Eurotiomycetes</taxon>
        <taxon>Eurotiomycetidae</taxon>
        <taxon>Eurotiales</taxon>
        <taxon>Aspergillaceae</taxon>
        <taxon>Aspergillus</taxon>
        <taxon>Aspergillus subgen. Nidulantes</taxon>
    </lineage>
</organism>
<dbReference type="Proteomes" id="UP001610446">
    <property type="component" value="Unassembled WGS sequence"/>
</dbReference>
<feature type="compositionally biased region" description="Basic and acidic residues" evidence="1">
    <location>
        <begin position="41"/>
        <end position="50"/>
    </location>
</feature>
<dbReference type="InterPro" id="IPR011990">
    <property type="entry name" value="TPR-like_helical_dom_sf"/>
</dbReference>
<dbReference type="PANTHER" id="PTHR42345">
    <property type="entry name" value="TPR_REGION DOMAIN-CONTAINING PROTEIN"/>
    <property type="match status" value="1"/>
</dbReference>
<reference evidence="2 3" key="1">
    <citation type="submission" date="2024-07" db="EMBL/GenBank/DDBJ databases">
        <title>Section-level genome sequencing and comparative genomics of Aspergillus sections Usti and Cavernicolus.</title>
        <authorList>
            <consortium name="Lawrence Berkeley National Laboratory"/>
            <person name="Nybo J.L."/>
            <person name="Vesth T.C."/>
            <person name="Theobald S."/>
            <person name="Frisvad J.C."/>
            <person name="Larsen T.O."/>
            <person name="Kjaerboelling I."/>
            <person name="Rothschild-Mancinelli K."/>
            <person name="Lyhne E.K."/>
            <person name="Kogle M.E."/>
            <person name="Barry K."/>
            <person name="Clum A."/>
            <person name="Na H."/>
            <person name="Ledsgaard L."/>
            <person name="Lin J."/>
            <person name="Lipzen A."/>
            <person name="Kuo A."/>
            <person name="Riley R."/>
            <person name="Mondo S."/>
            <person name="Labutti K."/>
            <person name="Haridas S."/>
            <person name="Pangalinan J."/>
            <person name="Salamov A.A."/>
            <person name="Simmons B.A."/>
            <person name="Magnuson J.K."/>
            <person name="Chen J."/>
            <person name="Drula E."/>
            <person name="Henrissat B."/>
            <person name="Wiebenga A."/>
            <person name="Lubbers R.J."/>
            <person name="Gomes A.C."/>
            <person name="Makela M.R."/>
            <person name="Stajich J."/>
            <person name="Grigoriev I.V."/>
            <person name="Mortensen U.H."/>
            <person name="De Vries R.P."/>
            <person name="Baker S.E."/>
            <person name="Andersen M.R."/>
        </authorList>
    </citation>
    <scope>NUCLEOTIDE SEQUENCE [LARGE SCALE GENOMIC DNA]</scope>
    <source>
        <strain evidence="2 3">CBS 123904</strain>
    </source>
</reference>
<gene>
    <name evidence="2" type="ORF">BJY01DRAFT_255787</name>
</gene>
<accession>A0ABR4IH83</accession>
<comment type="caution">
    <text evidence="2">The sequence shown here is derived from an EMBL/GenBank/DDBJ whole genome shotgun (WGS) entry which is preliminary data.</text>
</comment>
<keyword evidence="3" id="KW-1185">Reference proteome</keyword>
<evidence type="ECO:0000256" key="1">
    <source>
        <dbReference type="SAM" id="MobiDB-lite"/>
    </source>
</evidence>
<protein>
    <submittedName>
        <fullName evidence="2">Uncharacterized protein</fullName>
    </submittedName>
</protein>
<proteinExistence type="predicted"/>
<dbReference type="Gene3D" id="1.25.40.10">
    <property type="entry name" value="Tetratricopeptide repeat domain"/>
    <property type="match status" value="1"/>
</dbReference>
<feature type="compositionally biased region" description="Basic and acidic residues" evidence="1">
    <location>
        <begin position="1"/>
        <end position="10"/>
    </location>
</feature>
<dbReference type="SUPFAM" id="SSF48452">
    <property type="entry name" value="TPR-like"/>
    <property type="match status" value="1"/>
</dbReference>
<evidence type="ECO:0000313" key="3">
    <source>
        <dbReference type="Proteomes" id="UP001610446"/>
    </source>
</evidence>
<evidence type="ECO:0000313" key="2">
    <source>
        <dbReference type="EMBL" id="KAL2827119.1"/>
    </source>
</evidence>